<dbReference type="AlphaFoldDB" id="A0A974A271"/>
<sequence length="72" mass="8139">MTIVKVQVPLSTTIPSMSEVALIYGEGRKRMTQQTLGQATRAMMGSDVNAFFEGNYRAGRWEIGKRVEDQDW</sequence>
<evidence type="ECO:0000313" key="1">
    <source>
        <dbReference type="EMBL" id="NVI44969.1"/>
    </source>
</evidence>
<proteinExistence type="predicted"/>
<comment type="caution">
    <text evidence="1">The sequence shown here is derived from an EMBL/GenBank/DDBJ whole genome shotgun (WGS) entry which is preliminary data.</text>
</comment>
<accession>A0A974A271</accession>
<reference evidence="1" key="1">
    <citation type="submission" date="2020-06" db="EMBL/GenBank/DDBJ databases">
        <title>Whole Genome Sequence of Bradyrhizobium sp. Strain 1S1.</title>
        <authorList>
            <person name="Bromfield E.S.P."/>
            <person name="Cloutier S."/>
        </authorList>
    </citation>
    <scope>NUCLEOTIDE SEQUENCE [LARGE SCALE GENOMIC DNA]</scope>
    <source>
        <strain evidence="1">1S1</strain>
    </source>
</reference>
<gene>
    <name evidence="1" type="ORF">HAP48_018830</name>
</gene>
<dbReference type="RefSeq" id="WP_166204390.1">
    <property type="nucleotide sequence ID" value="NZ_CP088285.1"/>
</dbReference>
<name>A0A974A271_9BRAD</name>
<protein>
    <submittedName>
        <fullName evidence="1">Uncharacterized protein</fullName>
    </submittedName>
</protein>
<organism evidence="1">
    <name type="scientific">Bradyrhizobium septentrionale</name>
    <dbReference type="NCBI Taxonomy" id="1404411"/>
    <lineage>
        <taxon>Bacteria</taxon>
        <taxon>Pseudomonadati</taxon>
        <taxon>Pseudomonadota</taxon>
        <taxon>Alphaproteobacteria</taxon>
        <taxon>Hyphomicrobiales</taxon>
        <taxon>Nitrobacteraceae</taxon>
        <taxon>Bradyrhizobium</taxon>
    </lineage>
</organism>
<dbReference type="EMBL" id="JAAOLE020000001">
    <property type="protein sequence ID" value="NVI44969.1"/>
    <property type="molecule type" value="Genomic_DNA"/>
</dbReference>